<dbReference type="AlphaFoldDB" id="A0A8B2U297"/>
<dbReference type="InterPro" id="IPR037171">
    <property type="entry name" value="NagB/RpiA_transferase-like"/>
</dbReference>
<feature type="binding site" evidence="4">
    <location>
        <position position="62"/>
    </location>
    <ligand>
        <name>substrate</name>
    </ligand>
</feature>
<feature type="binding site" evidence="4">
    <location>
        <begin position="142"/>
        <end position="150"/>
    </location>
    <ligand>
        <name>ATP</name>
        <dbReference type="ChEBI" id="CHEBI:30616"/>
    </ligand>
</feature>
<evidence type="ECO:0000256" key="3">
    <source>
        <dbReference type="ARBA" id="ARBA00022840"/>
    </source>
</evidence>
<comment type="cofactor">
    <cofactor evidence="5">
        <name>Mg(2+)</name>
        <dbReference type="ChEBI" id="CHEBI:18420"/>
    </cofactor>
</comment>
<dbReference type="SUPFAM" id="SSF100950">
    <property type="entry name" value="NagB/RpiA/CoA transferase-like"/>
    <property type="match status" value="1"/>
</dbReference>
<proteinExistence type="inferred from homology"/>
<comment type="catalytic activity">
    <reaction evidence="5">
        <text>(6S)-5-formyl-5,6,7,8-tetrahydrofolate + ATP = (6R)-5,10-methenyltetrahydrofolate + ADP + phosphate</text>
        <dbReference type="Rhea" id="RHEA:10488"/>
        <dbReference type="ChEBI" id="CHEBI:30616"/>
        <dbReference type="ChEBI" id="CHEBI:43474"/>
        <dbReference type="ChEBI" id="CHEBI:57455"/>
        <dbReference type="ChEBI" id="CHEBI:57457"/>
        <dbReference type="ChEBI" id="CHEBI:456216"/>
        <dbReference type="EC" id="6.3.3.2"/>
    </reaction>
</comment>
<dbReference type="GO" id="GO:0035999">
    <property type="term" value="P:tetrahydrofolate interconversion"/>
    <property type="evidence" value="ECO:0007669"/>
    <property type="project" value="TreeGrafter"/>
</dbReference>
<keyword evidence="2 4" id="KW-0547">Nucleotide-binding</keyword>
<dbReference type="InterPro" id="IPR002698">
    <property type="entry name" value="FTHF_cligase"/>
</dbReference>
<dbReference type="PANTHER" id="PTHR23407:SF1">
    <property type="entry name" value="5-FORMYLTETRAHYDROFOLATE CYCLO-LIGASE"/>
    <property type="match status" value="1"/>
</dbReference>
<comment type="caution">
    <text evidence="6">The sequence shown here is derived from an EMBL/GenBank/DDBJ whole genome shotgun (WGS) entry which is preliminary data.</text>
</comment>
<accession>A0A8B2U297</accession>
<dbReference type="GO" id="GO:0005524">
    <property type="term" value="F:ATP binding"/>
    <property type="evidence" value="ECO:0007669"/>
    <property type="project" value="UniProtKB-KW"/>
</dbReference>
<dbReference type="RefSeq" id="WP_111296704.1">
    <property type="nucleotide sequence ID" value="NZ_CAUTCU010000023.1"/>
</dbReference>
<keyword evidence="5" id="KW-0479">Metal-binding</keyword>
<dbReference type="Proteomes" id="UP000253998">
    <property type="component" value="Unassembled WGS sequence"/>
</dbReference>
<evidence type="ECO:0000256" key="5">
    <source>
        <dbReference type="RuleBase" id="RU361279"/>
    </source>
</evidence>
<dbReference type="InterPro" id="IPR024185">
    <property type="entry name" value="FTHF_cligase-like_sf"/>
</dbReference>
<reference evidence="6 7" key="1">
    <citation type="submission" date="2018-05" db="EMBL/GenBank/DDBJ databases">
        <title>Draft Genome Sequences for a Diverse set of 7 Haemophilus Species.</title>
        <authorList>
            <person name="Nichols M."/>
            <person name="Topaz N."/>
            <person name="Wang X."/>
            <person name="Wang X."/>
            <person name="Boxrud D."/>
        </authorList>
    </citation>
    <scope>NUCLEOTIDE SEQUENCE [LARGE SCALE GENOMIC DNA]</scope>
    <source>
        <strain evidence="6 7">C2001002503</strain>
    </source>
</reference>
<name>A0A8B2U297_9PAST</name>
<dbReference type="Gene3D" id="3.40.50.10420">
    <property type="entry name" value="NagB/RpiA/CoA transferase-like"/>
    <property type="match status" value="1"/>
</dbReference>
<evidence type="ECO:0000256" key="4">
    <source>
        <dbReference type="PIRSR" id="PIRSR006806-1"/>
    </source>
</evidence>
<dbReference type="Pfam" id="PF01812">
    <property type="entry name" value="5-FTHF_cyc-lig"/>
    <property type="match status" value="1"/>
</dbReference>
<feature type="binding site" evidence="4">
    <location>
        <position position="57"/>
    </location>
    <ligand>
        <name>substrate</name>
    </ligand>
</feature>
<organism evidence="6 7">
    <name type="scientific">Aggregatibacter segnis</name>
    <dbReference type="NCBI Taxonomy" id="739"/>
    <lineage>
        <taxon>Bacteria</taxon>
        <taxon>Pseudomonadati</taxon>
        <taxon>Pseudomonadota</taxon>
        <taxon>Gammaproteobacteria</taxon>
        <taxon>Pasteurellales</taxon>
        <taxon>Pasteurellaceae</taxon>
        <taxon>Aggregatibacter</taxon>
    </lineage>
</organism>
<dbReference type="PANTHER" id="PTHR23407">
    <property type="entry name" value="ATPASE INHIBITOR/5-FORMYLTETRAHYDROFOLATE CYCLO-LIGASE"/>
    <property type="match status" value="1"/>
</dbReference>
<keyword evidence="3 4" id="KW-0067">ATP-binding</keyword>
<dbReference type="EMBL" id="QEPM01000006">
    <property type="protein sequence ID" value="RDE70171.1"/>
    <property type="molecule type" value="Genomic_DNA"/>
</dbReference>
<dbReference type="NCBIfam" id="TIGR02727">
    <property type="entry name" value="MTHFS_bact"/>
    <property type="match status" value="1"/>
</dbReference>
<dbReference type="EC" id="6.3.3.2" evidence="5"/>
<comment type="similarity">
    <text evidence="1 5">Belongs to the 5-formyltetrahydrofolate cyclo-ligase family.</text>
</comment>
<evidence type="ECO:0000256" key="2">
    <source>
        <dbReference type="ARBA" id="ARBA00022741"/>
    </source>
</evidence>
<keyword evidence="6" id="KW-0436">Ligase</keyword>
<dbReference type="PIRSF" id="PIRSF006806">
    <property type="entry name" value="FTHF_cligase"/>
    <property type="match status" value="1"/>
</dbReference>
<evidence type="ECO:0000313" key="7">
    <source>
        <dbReference type="Proteomes" id="UP000253998"/>
    </source>
</evidence>
<protein>
    <recommendedName>
        <fullName evidence="5">5-formyltetrahydrofolate cyclo-ligase</fullName>
        <ecNumber evidence="5">6.3.3.2</ecNumber>
    </recommendedName>
</protein>
<evidence type="ECO:0000313" key="6">
    <source>
        <dbReference type="EMBL" id="RDE70171.1"/>
    </source>
</evidence>
<gene>
    <name evidence="6" type="ORF">DPV83_08225</name>
</gene>
<keyword evidence="5" id="KW-0460">Magnesium</keyword>
<evidence type="ECO:0000256" key="1">
    <source>
        <dbReference type="ARBA" id="ARBA00010638"/>
    </source>
</evidence>
<dbReference type="GO" id="GO:0030272">
    <property type="term" value="F:5-formyltetrahydrofolate cyclo-ligase activity"/>
    <property type="evidence" value="ECO:0007669"/>
    <property type="project" value="UniProtKB-EC"/>
</dbReference>
<dbReference type="GO" id="GO:0046872">
    <property type="term" value="F:metal ion binding"/>
    <property type="evidence" value="ECO:0007669"/>
    <property type="project" value="UniProtKB-KW"/>
</dbReference>
<dbReference type="GO" id="GO:0009396">
    <property type="term" value="P:folic acid-containing compound biosynthetic process"/>
    <property type="evidence" value="ECO:0007669"/>
    <property type="project" value="TreeGrafter"/>
</dbReference>
<sequence length="191" mass="21974">MCPFPSTVSIRQQLRQQMRETRQKLTALQQQQAAQHITEQALKLIEQQQAKNIALYLAFDGEISTQPLINQLWQQGKHIYLPVLHPFVRGHLLFLRYLPDTPMKANKFGIFEPHLNVQNVIPLEQLDVIFTPLVAFDKQGNRLGMGGGFYDRTLQNSQRRFITVGLAHQCQQVETLPIESWDIPLEHILAG</sequence>